<keyword evidence="1" id="KW-0472">Membrane</keyword>
<dbReference type="AlphaFoldDB" id="A0A9P6WSI8"/>
<protein>
    <submittedName>
        <fullName evidence="2">Uncharacterized protein</fullName>
    </submittedName>
</protein>
<keyword evidence="1" id="KW-0812">Transmembrane</keyword>
<dbReference type="Proteomes" id="UP000716291">
    <property type="component" value="Unassembled WGS sequence"/>
</dbReference>
<sequence>MPATVGQSASHWFRPRSRSICNEASNMHWLDITLPLRMLSGSRFVTTVTSYPLSNSPNARGSPAWPPPTIAIRRIIPLLSFALPAALAAGLFLARYCASRGFAGRACSGPMAE</sequence>
<proteinExistence type="predicted"/>
<comment type="caution">
    <text evidence="2">The sequence shown here is derived from an EMBL/GenBank/DDBJ whole genome shotgun (WGS) entry which is preliminary data.</text>
</comment>
<dbReference type="EMBL" id="JAANQT010010152">
    <property type="protein sequence ID" value="KAG1275396.1"/>
    <property type="molecule type" value="Genomic_DNA"/>
</dbReference>
<keyword evidence="3" id="KW-1185">Reference proteome</keyword>
<evidence type="ECO:0000256" key="1">
    <source>
        <dbReference type="SAM" id="Phobius"/>
    </source>
</evidence>
<keyword evidence="1" id="KW-1133">Transmembrane helix</keyword>
<gene>
    <name evidence="2" type="ORF">G6F64_014906</name>
</gene>
<reference evidence="2" key="1">
    <citation type="journal article" date="2020" name="Microb. Genom.">
        <title>Genetic diversity of clinical and environmental Mucorales isolates obtained from an investigation of mucormycosis cases among solid organ transplant recipients.</title>
        <authorList>
            <person name="Nguyen M.H."/>
            <person name="Kaul D."/>
            <person name="Muto C."/>
            <person name="Cheng S.J."/>
            <person name="Richter R.A."/>
            <person name="Bruno V.M."/>
            <person name="Liu G."/>
            <person name="Beyhan S."/>
            <person name="Sundermann A.J."/>
            <person name="Mounaud S."/>
            <person name="Pasculle A.W."/>
            <person name="Nierman W.C."/>
            <person name="Driscoll E."/>
            <person name="Cumbie R."/>
            <person name="Clancy C.J."/>
            <person name="Dupont C.L."/>
        </authorList>
    </citation>
    <scope>NUCLEOTIDE SEQUENCE</scope>
    <source>
        <strain evidence="2">GL11</strain>
    </source>
</reference>
<accession>A0A9P6WSI8</accession>
<organism evidence="2 3">
    <name type="scientific">Rhizopus oryzae</name>
    <name type="common">Mucormycosis agent</name>
    <name type="synonym">Rhizopus arrhizus var. delemar</name>
    <dbReference type="NCBI Taxonomy" id="64495"/>
    <lineage>
        <taxon>Eukaryota</taxon>
        <taxon>Fungi</taxon>
        <taxon>Fungi incertae sedis</taxon>
        <taxon>Mucoromycota</taxon>
        <taxon>Mucoromycotina</taxon>
        <taxon>Mucoromycetes</taxon>
        <taxon>Mucorales</taxon>
        <taxon>Mucorineae</taxon>
        <taxon>Rhizopodaceae</taxon>
        <taxon>Rhizopus</taxon>
    </lineage>
</organism>
<feature type="transmembrane region" description="Helical" evidence="1">
    <location>
        <begin position="75"/>
        <end position="94"/>
    </location>
</feature>
<evidence type="ECO:0000313" key="2">
    <source>
        <dbReference type="EMBL" id="KAG1275396.1"/>
    </source>
</evidence>
<evidence type="ECO:0000313" key="3">
    <source>
        <dbReference type="Proteomes" id="UP000716291"/>
    </source>
</evidence>
<name>A0A9P6WSI8_RHIOR</name>